<name>A0A830D5R4_9LAMI</name>
<evidence type="ECO:0000256" key="1">
    <source>
        <dbReference type="ARBA" id="ARBA00004167"/>
    </source>
</evidence>
<keyword evidence="5" id="KW-0862">Zinc</keyword>
<comment type="subcellular location">
    <subcellularLocation>
        <location evidence="1">Membrane</location>
        <topology evidence="1">Single-pass membrane protein</topology>
    </subcellularLocation>
</comment>
<dbReference type="GO" id="GO:0008270">
    <property type="term" value="F:zinc ion binding"/>
    <property type="evidence" value="ECO:0007669"/>
    <property type="project" value="UniProtKB-KW"/>
</dbReference>
<evidence type="ECO:0000256" key="5">
    <source>
        <dbReference type="ARBA" id="ARBA00022833"/>
    </source>
</evidence>
<dbReference type="PANTHER" id="PTHR47168:SF6">
    <property type="entry name" value="E3 UBIQUITIN-PROTEIN LIGASE RLIM-LIKE"/>
    <property type="match status" value="1"/>
</dbReference>
<evidence type="ECO:0000259" key="10">
    <source>
        <dbReference type="PROSITE" id="PS50089"/>
    </source>
</evidence>
<evidence type="ECO:0000256" key="8">
    <source>
        <dbReference type="PROSITE-ProRule" id="PRU00175"/>
    </source>
</evidence>
<gene>
    <name evidence="11" type="ORF">PHJA_002664000</name>
</gene>
<keyword evidence="4 8" id="KW-0863">Zinc-finger</keyword>
<evidence type="ECO:0000313" key="11">
    <source>
        <dbReference type="EMBL" id="GFQ05199.1"/>
    </source>
</evidence>
<dbReference type="GO" id="GO:0016020">
    <property type="term" value="C:membrane"/>
    <property type="evidence" value="ECO:0007669"/>
    <property type="project" value="UniProtKB-SubCell"/>
</dbReference>
<dbReference type="AlphaFoldDB" id="A0A830D5R4"/>
<keyword evidence="3" id="KW-0479">Metal-binding</keyword>
<keyword evidence="12" id="KW-1185">Reference proteome</keyword>
<keyword evidence="2" id="KW-0812">Transmembrane</keyword>
<keyword evidence="7" id="KW-0472">Membrane</keyword>
<sequence length="507" mass="56000">MGSGISRTGSGPPPRAGPQQRRRPSIRRSISSLLICGASSSSRKMEDYPAELLVNSAEHDQQEKLRFPRKNSGLSLGNRNDLITIRSENVVSSGRRLASHENRAPEDGARNVDSGNKGKCLSESRELVPLHQSTCNSRVNENASTSYVDRPSSSRVSANDGNVNRVSSQIGEPSLGEVSVENNVPEEVDFCNSDFGYSSFVSDSSVDFRLLRDDTLQDTTPSGLGFLVSEREQSRQDRSLLHVDVVSISSNILQSNSAETSSRDARRNSRRLFWDAFSRRSSRGHTDSRTFSFSSGDSDHLRHHDRWLLDFSGGFLNDDIGGDLTSHESRTPGSNEQRWNSRSEIWDRLRGGLDSTDHPTAVCPRGVHAGGSCLCPSSSSTEEPGTRAGISRIVMLAEALFEVLDQIHQQPMSLSLSMVSLPAQESVVNSFPVKTHRTTERLESADDVLQCYICLAEYEDGDKIRVLPCHHEYHMSCVDKWLKEIHGVCPLCRGDVREGYTEGSISN</sequence>
<evidence type="ECO:0000256" key="4">
    <source>
        <dbReference type="ARBA" id="ARBA00022771"/>
    </source>
</evidence>
<dbReference type="OrthoDB" id="8062037at2759"/>
<evidence type="ECO:0000313" key="12">
    <source>
        <dbReference type="Proteomes" id="UP000653305"/>
    </source>
</evidence>
<evidence type="ECO:0000256" key="2">
    <source>
        <dbReference type="ARBA" id="ARBA00022692"/>
    </source>
</evidence>
<dbReference type="InterPro" id="IPR051653">
    <property type="entry name" value="E3_ligase_sorting_rcpt"/>
</dbReference>
<evidence type="ECO:0000256" key="6">
    <source>
        <dbReference type="ARBA" id="ARBA00022989"/>
    </source>
</evidence>
<protein>
    <submittedName>
        <fullName evidence="11">E3 ubiquitin-protein ligase rnf167</fullName>
    </submittedName>
</protein>
<feature type="region of interest" description="Disordered" evidence="9">
    <location>
        <begin position="94"/>
        <end position="118"/>
    </location>
</feature>
<dbReference type="Pfam" id="PF13639">
    <property type="entry name" value="zf-RING_2"/>
    <property type="match status" value="1"/>
</dbReference>
<feature type="region of interest" description="Disordered" evidence="9">
    <location>
        <begin position="1"/>
        <end position="29"/>
    </location>
</feature>
<feature type="compositionally biased region" description="Basic and acidic residues" evidence="9">
    <location>
        <begin position="98"/>
        <end position="110"/>
    </location>
</feature>
<feature type="domain" description="RING-type" evidence="10">
    <location>
        <begin position="451"/>
        <end position="493"/>
    </location>
</feature>
<dbReference type="PROSITE" id="PS50089">
    <property type="entry name" value="ZF_RING_2"/>
    <property type="match status" value="1"/>
</dbReference>
<dbReference type="SUPFAM" id="SSF57850">
    <property type="entry name" value="RING/U-box"/>
    <property type="match status" value="1"/>
</dbReference>
<evidence type="ECO:0000256" key="7">
    <source>
        <dbReference type="ARBA" id="ARBA00023136"/>
    </source>
</evidence>
<dbReference type="SMART" id="SM00184">
    <property type="entry name" value="RING"/>
    <property type="match status" value="1"/>
</dbReference>
<reference evidence="11" key="1">
    <citation type="submission" date="2020-07" db="EMBL/GenBank/DDBJ databases">
        <title>Ethylene signaling mediates host invasion by parasitic plants.</title>
        <authorList>
            <person name="Yoshida S."/>
        </authorList>
    </citation>
    <scope>NUCLEOTIDE SEQUENCE</scope>
    <source>
        <strain evidence="11">Okayama</strain>
    </source>
</reference>
<evidence type="ECO:0000256" key="3">
    <source>
        <dbReference type="ARBA" id="ARBA00022723"/>
    </source>
</evidence>
<dbReference type="InterPro" id="IPR001841">
    <property type="entry name" value="Znf_RING"/>
</dbReference>
<organism evidence="11 12">
    <name type="scientific">Phtheirospermum japonicum</name>
    <dbReference type="NCBI Taxonomy" id="374723"/>
    <lineage>
        <taxon>Eukaryota</taxon>
        <taxon>Viridiplantae</taxon>
        <taxon>Streptophyta</taxon>
        <taxon>Embryophyta</taxon>
        <taxon>Tracheophyta</taxon>
        <taxon>Spermatophyta</taxon>
        <taxon>Magnoliopsida</taxon>
        <taxon>eudicotyledons</taxon>
        <taxon>Gunneridae</taxon>
        <taxon>Pentapetalae</taxon>
        <taxon>asterids</taxon>
        <taxon>lamiids</taxon>
        <taxon>Lamiales</taxon>
        <taxon>Orobanchaceae</taxon>
        <taxon>Orobanchaceae incertae sedis</taxon>
        <taxon>Phtheirospermum</taxon>
    </lineage>
</organism>
<comment type="caution">
    <text evidence="11">The sequence shown here is derived from an EMBL/GenBank/DDBJ whole genome shotgun (WGS) entry which is preliminary data.</text>
</comment>
<dbReference type="FunFam" id="3.30.40.10:FF:000388">
    <property type="entry name" value="Putative RING zinc finger domain superfamily protein"/>
    <property type="match status" value="1"/>
</dbReference>
<dbReference type="EMBL" id="BMAC01001030">
    <property type="protein sequence ID" value="GFQ05199.1"/>
    <property type="molecule type" value="Genomic_DNA"/>
</dbReference>
<dbReference type="InterPro" id="IPR013083">
    <property type="entry name" value="Znf_RING/FYVE/PHD"/>
</dbReference>
<accession>A0A830D5R4</accession>
<dbReference type="Gene3D" id="3.30.40.10">
    <property type="entry name" value="Zinc/RING finger domain, C3HC4 (zinc finger)"/>
    <property type="match status" value="1"/>
</dbReference>
<keyword evidence="6" id="KW-1133">Transmembrane helix</keyword>
<feature type="region of interest" description="Disordered" evidence="9">
    <location>
        <begin position="138"/>
        <end position="169"/>
    </location>
</feature>
<evidence type="ECO:0000256" key="9">
    <source>
        <dbReference type="SAM" id="MobiDB-lite"/>
    </source>
</evidence>
<dbReference type="Proteomes" id="UP000653305">
    <property type="component" value="Unassembled WGS sequence"/>
</dbReference>
<dbReference type="PANTHER" id="PTHR47168">
    <property type="entry name" value="RING ZINC FINGER DOMAIN SUPERFAMILY PROTEIN-RELATED"/>
    <property type="match status" value="1"/>
</dbReference>
<proteinExistence type="predicted"/>